<evidence type="ECO:0000313" key="9">
    <source>
        <dbReference type="EMBL" id="PGG81805.1"/>
    </source>
</evidence>
<comment type="subcellular location">
    <subcellularLocation>
        <location evidence="1">Cell inner membrane</location>
        <topology evidence="1">Multi-pass membrane protein</topology>
    </subcellularLocation>
</comment>
<evidence type="ECO:0000256" key="6">
    <source>
        <dbReference type="ARBA" id="ARBA00022989"/>
    </source>
</evidence>
<reference evidence="9 10" key="1">
    <citation type="submission" date="2017-09" db="EMBL/GenBank/DDBJ databases">
        <title>Large-scale bioinformatics analysis of Bacillus genomes uncovers conserved roles of natural products in bacterial physiology.</title>
        <authorList>
            <consortium name="Agbiome Team Llc"/>
            <person name="Bleich R.M."/>
            <person name="Grubbs K.J."/>
            <person name="Santa Maria K.C."/>
            <person name="Allen S.E."/>
            <person name="Farag S."/>
            <person name="Shank E.A."/>
            <person name="Bowers A."/>
        </authorList>
    </citation>
    <scope>NUCLEOTIDE SEQUENCE [LARGE SCALE GENOMIC DNA]</scope>
    <source>
        <strain evidence="9 10">AFS094862</strain>
    </source>
</reference>
<dbReference type="GO" id="GO:0015528">
    <property type="term" value="F:lactose:proton symporter activity"/>
    <property type="evidence" value="ECO:0007669"/>
    <property type="project" value="TreeGrafter"/>
</dbReference>
<proteinExistence type="predicted"/>
<dbReference type="RefSeq" id="WP_098088373.1">
    <property type="nucleotide sequence ID" value="NZ_NUCP01000136.1"/>
</dbReference>
<dbReference type="EMBL" id="NVOI01000139">
    <property type="protein sequence ID" value="PGG81805.1"/>
    <property type="molecule type" value="Genomic_DNA"/>
</dbReference>
<dbReference type="SUPFAM" id="SSF103473">
    <property type="entry name" value="MFS general substrate transporter"/>
    <property type="match status" value="1"/>
</dbReference>
<evidence type="ECO:0000256" key="3">
    <source>
        <dbReference type="ARBA" id="ARBA00022475"/>
    </source>
</evidence>
<gene>
    <name evidence="9" type="ORF">CON73_28535</name>
</gene>
<accession>A0A2B5D5M1</accession>
<keyword evidence="2" id="KW-0813">Transport</keyword>
<dbReference type="Pfam" id="PF12832">
    <property type="entry name" value="MFS_1_like"/>
    <property type="match status" value="1"/>
</dbReference>
<dbReference type="Proteomes" id="UP000225320">
    <property type="component" value="Unassembled WGS sequence"/>
</dbReference>
<dbReference type="PIRSF" id="PIRSF004925">
    <property type="entry name" value="HcaT"/>
    <property type="match status" value="1"/>
</dbReference>
<evidence type="ECO:0000256" key="4">
    <source>
        <dbReference type="ARBA" id="ARBA00022519"/>
    </source>
</evidence>
<feature type="domain" description="Major facilitator superfamily associated" evidence="8">
    <location>
        <begin position="9"/>
        <end position="350"/>
    </location>
</feature>
<evidence type="ECO:0000256" key="2">
    <source>
        <dbReference type="ARBA" id="ARBA00022448"/>
    </source>
</evidence>
<evidence type="ECO:0000256" key="5">
    <source>
        <dbReference type="ARBA" id="ARBA00022692"/>
    </source>
</evidence>
<keyword evidence="4" id="KW-0997">Cell inner membrane</keyword>
<evidence type="ECO:0000256" key="7">
    <source>
        <dbReference type="ARBA" id="ARBA00023136"/>
    </source>
</evidence>
<dbReference type="InterPro" id="IPR024989">
    <property type="entry name" value="MFS_assoc_dom"/>
</dbReference>
<dbReference type="InterPro" id="IPR036259">
    <property type="entry name" value="MFS_trans_sf"/>
</dbReference>
<dbReference type="PANTHER" id="PTHR23522:SF10">
    <property type="entry name" value="3-PHENYLPROPIONIC ACID TRANSPORTER-RELATED"/>
    <property type="match status" value="1"/>
</dbReference>
<sequence length="391" mass="44104">MKTFDKYCSFTFFSYFATFAIVVPLTGLFLNQLHFGSKEIGIILGISILARILGPYVFLLISKLNRNLASIYLIQCVLLLVVLFVGTQVKNSLAIVIALSLLNIFWISILPNIETISLSKLNGDMKRYSTIRMWGSIGFIFFSVWASHALIKFGPLSFWFILIFLGFMLLISSTLLIRLEPIEVTKKKSKSIFIEKKLLLFYSVFFLFELTHAPYYGFFSIKLLENNYTGFAIGSLIAFAVICEIVTFAYGHRLLKYMNVSSILLLCSILGILRWTLIELFVGSITLLIISQLMHAFTFALYHICAMNILSLNADQDLISQRQTTYTVLTMGIGAALGAYLSGLFWDVKIFQFSSFISVGVSSLVISIILILLIMKKEANHTLNIPTESNM</sequence>
<keyword evidence="6" id="KW-1133">Transmembrane helix</keyword>
<dbReference type="PANTHER" id="PTHR23522">
    <property type="entry name" value="BLL5896 PROTEIN"/>
    <property type="match status" value="1"/>
</dbReference>
<dbReference type="InterPro" id="IPR026032">
    <property type="entry name" value="HcaT-like"/>
</dbReference>
<dbReference type="AlphaFoldDB" id="A0A2B5D5M1"/>
<evidence type="ECO:0000259" key="8">
    <source>
        <dbReference type="Pfam" id="PF12832"/>
    </source>
</evidence>
<dbReference type="GO" id="GO:0005886">
    <property type="term" value="C:plasma membrane"/>
    <property type="evidence" value="ECO:0007669"/>
    <property type="project" value="UniProtKB-SubCell"/>
</dbReference>
<organism evidence="9 10">
    <name type="scientific">Bacillus toyonensis</name>
    <dbReference type="NCBI Taxonomy" id="155322"/>
    <lineage>
        <taxon>Bacteria</taxon>
        <taxon>Bacillati</taxon>
        <taxon>Bacillota</taxon>
        <taxon>Bacilli</taxon>
        <taxon>Bacillales</taxon>
        <taxon>Bacillaceae</taxon>
        <taxon>Bacillus</taxon>
        <taxon>Bacillus cereus group</taxon>
    </lineage>
</organism>
<evidence type="ECO:0000256" key="1">
    <source>
        <dbReference type="ARBA" id="ARBA00004429"/>
    </source>
</evidence>
<protein>
    <recommendedName>
        <fullName evidence="8">Major facilitator superfamily associated domain-containing protein</fullName>
    </recommendedName>
</protein>
<dbReference type="GO" id="GO:0030395">
    <property type="term" value="F:lactose binding"/>
    <property type="evidence" value="ECO:0007669"/>
    <property type="project" value="TreeGrafter"/>
</dbReference>
<comment type="caution">
    <text evidence="9">The sequence shown here is derived from an EMBL/GenBank/DDBJ whole genome shotgun (WGS) entry which is preliminary data.</text>
</comment>
<name>A0A2B5D5M1_9BACI</name>
<keyword evidence="5" id="KW-0812">Transmembrane</keyword>
<dbReference type="Gene3D" id="1.20.1250.20">
    <property type="entry name" value="MFS general substrate transporter like domains"/>
    <property type="match status" value="2"/>
</dbReference>
<keyword evidence="3" id="KW-1003">Cell membrane</keyword>
<keyword evidence="7" id="KW-0472">Membrane</keyword>
<evidence type="ECO:0000313" key="10">
    <source>
        <dbReference type="Proteomes" id="UP000225320"/>
    </source>
</evidence>